<dbReference type="KEGG" id="pcm:AY601_4463"/>
<dbReference type="Pfam" id="PF00364">
    <property type="entry name" value="Biotin_lipoyl"/>
    <property type="match status" value="1"/>
</dbReference>
<dbReference type="Proteomes" id="UP000071561">
    <property type="component" value="Chromosome"/>
</dbReference>
<organism evidence="3 4">
    <name type="scientific">Pedobacter cryoconitis</name>
    <dbReference type="NCBI Taxonomy" id="188932"/>
    <lineage>
        <taxon>Bacteria</taxon>
        <taxon>Pseudomonadati</taxon>
        <taxon>Bacteroidota</taxon>
        <taxon>Sphingobacteriia</taxon>
        <taxon>Sphingobacteriales</taxon>
        <taxon>Sphingobacteriaceae</taxon>
        <taxon>Pedobacter</taxon>
    </lineage>
</organism>
<keyword evidence="1" id="KW-0092">Biotin</keyword>
<dbReference type="PANTHER" id="PTHR45266:SF3">
    <property type="entry name" value="OXALOACETATE DECARBOXYLASE ALPHA CHAIN"/>
    <property type="match status" value="1"/>
</dbReference>
<proteinExistence type="predicted"/>
<dbReference type="EMBL" id="CP014504">
    <property type="protein sequence ID" value="AMQ01303.1"/>
    <property type="molecule type" value="Genomic_DNA"/>
</dbReference>
<dbReference type="OrthoDB" id="9812676at2"/>
<dbReference type="SUPFAM" id="SSF51230">
    <property type="entry name" value="Single hybrid motif"/>
    <property type="match status" value="1"/>
</dbReference>
<dbReference type="InterPro" id="IPR050709">
    <property type="entry name" value="Biotin_Carboxyl_Carrier/Decarb"/>
</dbReference>
<dbReference type="PATRIC" id="fig|188932.3.peg.4627"/>
<accession>A0A127VJ22</accession>
<feature type="domain" description="Lipoyl-binding" evidence="2">
    <location>
        <begin position="97"/>
        <end position="166"/>
    </location>
</feature>
<dbReference type="CDD" id="cd06850">
    <property type="entry name" value="biotinyl_domain"/>
    <property type="match status" value="1"/>
</dbReference>
<dbReference type="PROSITE" id="PS50968">
    <property type="entry name" value="BIOTINYL_LIPOYL"/>
    <property type="match status" value="1"/>
</dbReference>
<reference evidence="3 4" key="1">
    <citation type="submission" date="2016-03" db="EMBL/GenBank/DDBJ databases">
        <title>Complete genome sequence of Pedobacter cryoconitis PAMC 27485.</title>
        <authorList>
            <person name="Lee J."/>
            <person name="Kim O.-S."/>
        </authorList>
    </citation>
    <scope>NUCLEOTIDE SEQUENCE [LARGE SCALE GENOMIC DNA]</scope>
    <source>
        <strain evidence="3 4">PAMC 27485</strain>
    </source>
</reference>
<dbReference type="AlphaFoldDB" id="A0A127VJ22"/>
<gene>
    <name evidence="3" type="ORF">AY601_4463</name>
</gene>
<dbReference type="PANTHER" id="PTHR45266">
    <property type="entry name" value="OXALOACETATE DECARBOXYLASE ALPHA CHAIN"/>
    <property type="match status" value="1"/>
</dbReference>
<evidence type="ECO:0000313" key="3">
    <source>
        <dbReference type="EMBL" id="AMQ01303.1"/>
    </source>
</evidence>
<evidence type="ECO:0000259" key="2">
    <source>
        <dbReference type="PROSITE" id="PS50968"/>
    </source>
</evidence>
<dbReference type="InterPro" id="IPR011053">
    <property type="entry name" value="Single_hybrid_motif"/>
</dbReference>
<name>A0A127VJ22_9SPHI</name>
<dbReference type="Gene3D" id="2.40.50.100">
    <property type="match status" value="1"/>
</dbReference>
<protein>
    <submittedName>
        <fullName evidence="3">Carboxylesterase</fullName>
    </submittedName>
</protein>
<dbReference type="InterPro" id="IPR001882">
    <property type="entry name" value="Biotin_BS"/>
</dbReference>
<evidence type="ECO:0000256" key="1">
    <source>
        <dbReference type="ARBA" id="ARBA00023267"/>
    </source>
</evidence>
<dbReference type="FunFam" id="2.40.50.100:FF:000003">
    <property type="entry name" value="Acetyl-CoA carboxylase biotin carboxyl carrier protein"/>
    <property type="match status" value="1"/>
</dbReference>
<sequence length="166" mass="18440">MYKVKVNETYEFDLSAVNDTLQLNGQAVPVDVRELQDGHLHFIYKNKSYNAEVVSENHENKTSVVKINGKLYEVAIEDQFDSLLKAMGMGAGSGKTAREVKAPMPGLVLNINVAEGQEIQKGDNLLVLEAMKMENMLKSVTEGVIKKINISKGDKVEKNQVLIEFV</sequence>
<keyword evidence="4" id="KW-1185">Reference proteome</keyword>
<evidence type="ECO:0000313" key="4">
    <source>
        <dbReference type="Proteomes" id="UP000071561"/>
    </source>
</evidence>
<dbReference type="InterPro" id="IPR000089">
    <property type="entry name" value="Biotin_lipoyl"/>
</dbReference>
<dbReference type="RefSeq" id="WP_068405194.1">
    <property type="nucleotide sequence ID" value="NZ_CP014504.1"/>
</dbReference>
<dbReference type="PROSITE" id="PS00188">
    <property type="entry name" value="BIOTIN"/>
    <property type="match status" value="1"/>
</dbReference>